<evidence type="ECO:0000256" key="4">
    <source>
        <dbReference type="RuleBase" id="RU000535"/>
    </source>
</evidence>
<dbReference type="HAMAP" id="MF_00580">
    <property type="entry name" value="CH10"/>
    <property type="match status" value="1"/>
</dbReference>
<dbReference type="Proteomes" id="UP001146670">
    <property type="component" value="Unassembled WGS sequence"/>
</dbReference>
<dbReference type="GO" id="GO:0051082">
    <property type="term" value="F:unfolded protein binding"/>
    <property type="evidence" value="ECO:0007669"/>
    <property type="project" value="TreeGrafter"/>
</dbReference>
<evidence type="ECO:0000313" key="6">
    <source>
        <dbReference type="Proteomes" id="UP001146670"/>
    </source>
</evidence>
<evidence type="ECO:0000256" key="3">
    <source>
        <dbReference type="HAMAP-Rule" id="MF_00580"/>
    </source>
</evidence>
<organism evidence="5 6">
    <name type="scientific">Aerococcus kribbianus</name>
    <dbReference type="NCBI Taxonomy" id="2999064"/>
    <lineage>
        <taxon>Bacteria</taxon>
        <taxon>Bacillati</taxon>
        <taxon>Bacillota</taxon>
        <taxon>Bacilli</taxon>
        <taxon>Lactobacillales</taxon>
        <taxon>Aerococcaceae</taxon>
        <taxon>Aerococcus</taxon>
    </lineage>
</organism>
<dbReference type="InterPro" id="IPR011032">
    <property type="entry name" value="GroES-like_sf"/>
</dbReference>
<dbReference type="GO" id="GO:0046872">
    <property type="term" value="F:metal ion binding"/>
    <property type="evidence" value="ECO:0007669"/>
    <property type="project" value="TreeGrafter"/>
</dbReference>
<name>A0A9X3JDI1_9LACT</name>
<dbReference type="CDD" id="cd00320">
    <property type="entry name" value="cpn10"/>
    <property type="match status" value="1"/>
</dbReference>
<dbReference type="PRINTS" id="PR00297">
    <property type="entry name" value="CHAPERONIN10"/>
</dbReference>
<evidence type="ECO:0000313" key="5">
    <source>
        <dbReference type="EMBL" id="MCZ0725803.1"/>
    </source>
</evidence>
<proteinExistence type="inferred from homology"/>
<dbReference type="GO" id="GO:0044183">
    <property type="term" value="F:protein folding chaperone"/>
    <property type="evidence" value="ECO:0007669"/>
    <property type="project" value="InterPro"/>
</dbReference>
<dbReference type="GO" id="GO:0051087">
    <property type="term" value="F:protein-folding chaperone binding"/>
    <property type="evidence" value="ECO:0007669"/>
    <property type="project" value="TreeGrafter"/>
</dbReference>
<reference evidence="5" key="1">
    <citation type="submission" date="2022-12" db="EMBL/GenBank/DDBJ databases">
        <title>Description and comparative metabolic analysis of Aerococcus sp. nov., isolated from the feces of a pig.</title>
        <authorList>
            <person name="Chang Y.-H."/>
        </authorList>
    </citation>
    <scope>NUCLEOTIDE SEQUENCE</scope>
    <source>
        <strain evidence="5">YH-aer222</strain>
    </source>
</reference>
<comment type="subcellular location">
    <subcellularLocation>
        <location evidence="3">Cytoplasm</location>
    </subcellularLocation>
</comment>
<keyword evidence="6" id="KW-1185">Reference proteome</keyword>
<dbReference type="InterPro" id="IPR020818">
    <property type="entry name" value="Chaperonin_GroES"/>
</dbReference>
<comment type="function">
    <text evidence="3 4">Together with the chaperonin GroEL, plays an essential role in assisting protein folding. The GroEL-GroES system forms a nano-cage that allows encapsulation of the non-native substrate proteins and provides a physical environment optimized to promote and accelerate protein folding. GroES binds to the apical surface of the GroEL ring, thereby capping the opening of the GroEL channel.</text>
</comment>
<accession>A0A9X3JDI1</accession>
<dbReference type="GO" id="GO:0005524">
    <property type="term" value="F:ATP binding"/>
    <property type="evidence" value="ECO:0007669"/>
    <property type="project" value="InterPro"/>
</dbReference>
<evidence type="ECO:0000256" key="1">
    <source>
        <dbReference type="ARBA" id="ARBA00006975"/>
    </source>
</evidence>
<comment type="caution">
    <text evidence="5">The sequence shown here is derived from an EMBL/GenBank/DDBJ whole genome shotgun (WGS) entry which is preliminary data.</text>
</comment>
<comment type="similarity">
    <text evidence="1 3 4">Belongs to the GroES chaperonin family.</text>
</comment>
<dbReference type="InterPro" id="IPR037124">
    <property type="entry name" value="Chaperonin_GroES_sf"/>
</dbReference>
<dbReference type="PANTHER" id="PTHR10772">
    <property type="entry name" value="10 KDA HEAT SHOCK PROTEIN"/>
    <property type="match status" value="1"/>
</dbReference>
<dbReference type="SMART" id="SM00883">
    <property type="entry name" value="Cpn10"/>
    <property type="match status" value="1"/>
</dbReference>
<dbReference type="Gene3D" id="2.30.33.40">
    <property type="entry name" value="GroES chaperonin"/>
    <property type="match status" value="1"/>
</dbReference>
<evidence type="ECO:0000256" key="2">
    <source>
        <dbReference type="ARBA" id="ARBA00023186"/>
    </source>
</evidence>
<keyword evidence="3" id="KW-0963">Cytoplasm</keyword>
<dbReference type="NCBIfam" id="NF001531">
    <property type="entry name" value="PRK00364.2-2"/>
    <property type="match status" value="1"/>
</dbReference>
<dbReference type="GO" id="GO:0005737">
    <property type="term" value="C:cytoplasm"/>
    <property type="evidence" value="ECO:0007669"/>
    <property type="project" value="UniProtKB-SubCell"/>
</dbReference>
<keyword evidence="2 3" id="KW-0143">Chaperone</keyword>
<dbReference type="RefSeq" id="WP_268752113.1">
    <property type="nucleotide sequence ID" value="NZ_JAPRFQ010000001.1"/>
</dbReference>
<dbReference type="FunFam" id="2.30.33.40:FF:000001">
    <property type="entry name" value="10 kDa chaperonin"/>
    <property type="match status" value="1"/>
</dbReference>
<protein>
    <recommendedName>
        <fullName evidence="3">Co-chaperonin GroES</fullName>
    </recommendedName>
    <alternativeName>
        <fullName evidence="3">10 kDa chaperonin</fullName>
    </alternativeName>
    <alternativeName>
        <fullName evidence="3">Chaperonin-10</fullName>
        <shortName evidence="3">Cpn10</shortName>
    </alternativeName>
</protein>
<comment type="subunit">
    <text evidence="3">Heptamer of 7 subunits arranged in a ring. Interacts with the chaperonin GroEL.</text>
</comment>
<dbReference type="SUPFAM" id="SSF50129">
    <property type="entry name" value="GroES-like"/>
    <property type="match status" value="1"/>
</dbReference>
<dbReference type="Pfam" id="PF00166">
    <property type="entry name" value="Cpn10"/>
    <property type="match status" value="1"/>
</dbReference>
<gene>
    <name evidence="3" type="primary">groES</name>
    <name evidence="3" type="synonym">groS</name>
    <name evidence="5" type="ORF">OW157_04360</name>
</gene>
<sequence length="89" mass="9783">MLKPLNGRVVIQIEEVEEKTVSGIVLPSAAKEKPQIGKVLAVSDDTEEFKSQLSVGDRVLFEKYAGSEVEYQGESYLIIKESDIVAVVD</sequence>
<dbReference type="EMBL" id="JAPRFR010000001">
    <property type="protein sequence ID" value="MCZ0725803.1"/>
    <property type="molecule type" value="Genomic_DNA"/>
</dbReference>
<dbReference type="PANTHER" id="PTHR10772:SF58">
    <property type="entry name" value="CO-CHAPERONIN GROES"/>
    <property type="match status" value="1"/>
</dbReference>
<dbReference type="AlphaFoldDB" id="A0A9X3JDI1"/>